<feature type="domain" description="Zn(2)-C6 fungal-type" evidence="3">
    <location>
        <begin position="29"/>
        <end position="59"/>
    </location>
</feature>
<evidence type="ECO:0000256" key="2">
    <source>
        <dbReference type="SAM" id="MobiDB-lite"/>
    </source>
</evidence>
<gene>
    <name evidence="4" type="ORF">CLAFUR5_05582</name>
</gene>
<dbReference type="InterPro" id="IPR001138">
    <property type="entry name" value="Zn2Cys6_DnaBD"/>
</dbReference>
<dbReference type="PROSITE" id="PS50048">
    <property type="entry name" value="ZN2_CY6_FUNGAL_2"/>
    <property type="match status" value="1"/>
</dbReference>
<dbReference type="AlphaFoldDB" id="A0A9Q8LGH1"/>
<feature type="compositionally biased region" description="Basic residues" evidence="2">
    <location>
        <begin position="20"/>
        <end position="35"/>
    </location>
</feature>
<feature type="region of interest" description="Disordered" evidence="2">
    <location>
        <begin position="1"/>
        <end position="35"/>
    </location>
</feature>
<dbReference type="PROSITE" id="PS00463">
    <property type="entry name" value="ZN2_CY6_FUNGAL_1"/>
    <property type="match status" value="1"/>
</dbReference>
<proteinExistence type="predicted"/>
<evidence type="ECO:0000256" key="1">
    <source>
        <dbReference type="ARBA" id="ARBA00023242"/>
    </source>
</evidence>
<dbReference type="PANTHER" id="PTHR47784:SF5">
    <property type="entry name" value="STEROL UPTAKE CONTROL PROTEIN 2"/>
    <property type="match status" value="1"/>
</dbReference>
<organism evidence="4 5">
    <name type="scientific">Passalora fulva</name>
    <name type="common">Tomato leaf mold</name>
    <name type="synonym">Cladosporium fulvum</name>
    <dbReference type="NCBI Taxonomy" id="5499"/>
    <lineage>
        <taxon>Eukaryota</taxon>
        <taxon>Fungi</taxon>
        <taxon>Dikarya</taxon>
        <taxon>Ascomycota</taxon>
        <taxon>Pezizomycotina</taxon>
        <taxon>Dothideomycetes</taxon>
        <taxon>Dothideomycetidae</taxon>
        <taxon>Mycosphaerellales</taxon>
        <taxon>Mycosphaerellaceae</taxon>
        <taxon>Fulvia</taxon>
    </lineage>
</organism>
<accession>A0A9Q8LGH1</accession>
<protein>
    <submittedName>
        <fullName evidence="4">Zn(2)-C6 fungal-type transcription factor afumD</fullName>
    </submittedName>
</protein>
<keyword evidence="1" id="KW-0539">Nucleus</keyword>
<dbReference type="SUPFAM" id="SSF57701">
    <property type="entry name" value="Zn2/Cys6 DNA-binding domain"/>
    <property type="match status" value="1"/>
</dbReference>
<feature type="compositionally biased region" description="Low complexity" evidence="2">
    <location>
        <begin position="1"/>
        <end position="17"/>
    </location>
</feature>
<dbReference type="OrthoDB" id="4937900at2759"/>
<sequence length="409" mass="45438">MSASPSGSSDPKSPSASMVRKTHTKSRKGCQQCKRRHVKCDETQPRCAACSRLDIVCTWAAPKTSTTSLTPPPSTPGSAAGAQAGASTPAGPWELDMESLKLLHFWTTHTSFTPAVKAEQIIYQTVMVELGFKYPFLLHAILAVSAIHKAVLGPANNEDLVYRSTCHMDVAVSELRRQIAFPDPVACSAVFGCAGLVVMHSLGLCQANPPKDPLGEMCHWIRLVHGSKATVQQNWIRLITSDMAPIVFSVDWSKTSGGDIQEIMDLETLIGQMCPKDSPAYDAHFKAIERLHVVFKNTHYYLRSGELNSVAITMSWVACLEDTWVNLVEERDPVALIIVAHFAVLMRLHEKTWFWKGWSRWTLDAIVTQLHEDYRPWIAWPIRQLQNGLEPTSDMNSPVDRSQTDTAMT</sequence>
<name>A0A9Q8LGH1_PASFU</name>
<evidence type="ECO:0000259" key="3">
    <source>
        <dbReference type="PROSITE" id="PS50048"/>
    </source>
</evidence>
<dbReference type="GO" id="GO:0008270">
    <property type="term" value="F:zinc ion binding"/>
    <property type="evidence" value="ECO:0007669"/>
    <property type="project" value="InterPro"/>
</dbReference>
<keyword evidence="5" id="KW-1185">Reference proteome</keyword>
<dbReference type="RefSeq" id="XP_047761562.1">
    <property type="nucleotide sequence ID" value="XM_047904730.1"/>
</dbReference>
<dbReference type="Proteomes" id="UP000756132">
    <property type="component" value="Chromosome 5"/>
</dbReference>
<dbReference type="KEGG" id="ffu:CLAFUR5_05582"/>
<dbReference type="Pfam" id="PF00172">
    <property type="entry name" value="Zn_clus"/>
    <property type="match status" value="1"/>
</dbReference>
<dbReference type="CDD" id="cd00067">
    <property type="entry name" value="GAL4"/>
    <property type="match status" value="1"/>
</dbReference>
<dbReference type="InterPro" id="IPR036864">
    <property type="entry name" value="Zn2-C6_fun-type_DNA-bd_sf"/>
</dbReference>
<evidence type="ECO:0000313" key="4">
    <source>
        <dbReference type="EMBL" id="UJO17196.1"/>
    </source>
</evidence>
<dbReference type="PANTHER" id="PTHR47784">
    <property type="entry name" value="STEROL UPTAKE CONTROL PROTEIN 2"/>
    <property type="match status" value="1"/>
</dbReference>
<dbReference type="EMBL" id="CP090167">
    <property type="protein sequence ID" value="UJO17196.1"/>
    <property type="molecule type" value="Genomic_DNA"/>
</dbReference>
<evidence type="ECO:0000313" key="5">
    <source>
        <dbReference type="Proteomes" id="UP000756132"/>
    </source>
</evidence>
<reference evidence="4" key="1">
    <citation type="submission" date="2021-12" db="EMBL/GenBank/DDBJ databases">
        <authorList>
            <person name="Zaccaron A."/>
            <person name="Stergiopoulos I."/>
        </authorList>
    </citation>
    <scope>NUCLEOTIDE SEQUENCE</scope>
    <source>
        <strain evidence="4">Race5_Kim</strain>
    </source>
</reference>
<dbReference type="Gene3D" id="4.10.240.10">
    <property type="entry name" value="Zn(2)-C6 fungal-type DNA-binding domain"/>
    <property type="match status" value="1"/>
</dbReference>
<dbReference type="SMART" id="SM00066">
    <property type="entry name" value="GAL4"/>
    <property type="match status" value="1"/>
</dbReference>
<feature type="region of interest" description="Disordered" evidence="2">
    <location>
        <begin position="64"/>
        <end position="90"/>
    </location>
</feature>
<dbReference type="GO" id="GO:0001228">
    <property type="term" value="F:DNA-binding transcription activator activity, RNA polymerase II-specific"/>
    <property type="evidence" value="ECO:0007669"/>
    <property type="project" value="TreeGrafter"/>
</dbReference>
<feature type="region of interest" description="Disordered" evidence="2">
    <location>
        <begin position="389"/>
        <end position="409"/>
    </location>
</feature>
<reference evidence="4" key="2">
    <citation type="journal article" date="2022" name="Microb. Genom.">
        <title>A chromosome-scale genome assembly of the tomato pathogen Cladosporium fulvum reveals a compartmentalized genome architecture and the presence of a dispensable chromosome.</title>
        <authorList>
            <person name="Zaccaron A.Z."/>
            <person name="Chen L.H."/>
            <person name="Samaras A."/>
            <person name="Stergiopoulos I."/>
        </authorList>
    </citation>
    <scope>NUCLEOTIDE SEQUENCE</scope>
    <source>
        <strain evidence="4">Race5_Kim</strain>
    </source>
</reference>
<feature type="compositionally biased region" description="Low complexity" evidence="2">
    <location>
        <begin position="76"/>
        <end position="90"/>
    </location>
</feature>
<dbReference type="GeneID" id="71985460"/>
<dbReference type="InterPro" id="IPR053157">
    <property type="entry name" value="Sterol_Uptake_Regulator"/>
</dbReference>